<organism evidence="1 2">
    <name type="scientific">Streptomyces angustmyceticus</name>
    <dbReference type="NCBI Taxonomy" id="285578"/>
    <lineage>
        <taxon>Bacteria</taxon>
        <taxon>Bacillati</taxon>
        <taxon>Actinomycetota</taxon>
        <taxon>Actinomycetes</taxon>
        <taxon>Kitasatosporales</taxon>
        <taxon>Streptomycetaceae</taxon>
        <taxon>Streptomyces</taxon>
    </lineage>
</organism>
<name>A0A5J4LA26_9ACTN</name>
<evidence type="ECO:0000313" key="1">
    <source>
        <dbReference type="EMBL" id="GES28379.1"/>
    </source>
</evidence>
<evidence type="ECO:0000313" key="2">
    <source>
        <dbReference type="Proteomes" id="UP000325598"/>
    </source>
</evidence>
<dbReference type="AlphaFoldDB" id="A0A5J4LA26"/>
<keyword evidence="2" id="KW-1185">Reference proteome</keyword>
<dbReference type="Proteomes" id="UP000325598">
    <property type="component" value="Unassembled WGS sequence"/>
</dbReference>
<gene>
    <name evidence="1" type="ORF">San01_08660</name>
</gene>
<comment type="caution">
    <text evidence="1">The sequence shown here is derived from an EMBL/GenBank/DDBJ whole genome shotgun (WGS) entry which is preliminary data.</text>
</comment>
<proteinExistence type="predicted"/>
<sequence length="67" mass="6518">MASVDSVASVAPDGAVGEWPAGAGIVADDALASTAAPQWGQNAAPVTVAPAHSGHSVACVMTPPHMR</sequence>
<protein>
    <submittedName>
        <fullName evidence="1">Uncharacterized protein</fullName>
    </submittedName>
</protein>
<dbReference type="EMBL" id="BLAG01000004">
    <property type="protein sequence ID" value="GES28379.1"/>
    <property type="molecule type" value="Genomic_DNA"/>
</dbReference>
<reference evidence="1 2" key="1">
    <citation type="submission" date="2019-10" db="EMBL/GenBank/DDBJ databases">
        <title>Whole genome shotgun sequence of Streptomyces angustmyceticus NBRC 3934.</title>
        <authorList>
            <person name="Hosoyama A."/>
            <person name="Ichikawa N."/>
            <person name="Kimura A."/>
            <person name="Kitahashi Y."/>
            <person name="Komaki H."/>
            <person name="Uohara A."/>
        </authorList>
    </citation>
    <scope>NUCLEOTIDE SEQUENCE [LARGE SCALE GENOMIC DNA]</scope>
    <source>
        <strain evidence="1 2">NBRC 3934</strain>
    </source>
</reference>
<accession>A0A5J4LA26</accession>